<proteinExistence type="predicted"/>
<dbReference type="PROSITE" id="PS50297">
    <property type="entry name" value="ANK_REP_REGION"/>
    <property type="match status" value="3"/>
</dbReference>
<dbReference type="GeneID" id="115989894"/>
<dbReference type="InParanoid" id="A0A7N2LN22"/>
<keyword evidence="5 7" id="KW-0040">ANK repeat</keyword>
<organism evidence="11 12">
    <name type="scientific">Quercus lobata</name>
    <name type="common">Valley oak</name>
    <dbReference type="NCBI Taxonomy" id="97700"/>
    <lineage>
        <taxon>Eukaryota</taxon>
        <taxon>Viridiplantae</taxon>
        <taxon>Streptophyta</taxon>
        <taxon>Embryophyta</taxon>
        <taxon>Tracheophyta</taxon>
        <taxon>Spermatophyta</taxon>
        <taxon>Magnoliopsida</taxon>
        <taxon>eudicotyledons</taxon>
        <taxon>Gunneridae</taxon>
        <taxon>Pentapetalae</taxon>
        <taxon>rosids</taxon>
        <taxon>fabids</taxon>
        <taxon>Fagales</taxon>
        <taxon>Fagaceae</taxon>
        <taxon>Quercus</taxon>
    </lineage>
</organism>
<dbReference type="GO" id="GO:0005886">
    <property type="term" value="C:plasma membrane"/>
    <property type="evidence" value="ECO:0007669"/>
    <property type="project" value="TreeGrafter"/>
</dbReference>
<evidence type="ECO:0000256" key="7">
    <source>
        <dbReference type="PROSITE-ProRule" id="PRU00023"/>
    </source>
</evidence>
<dbReference type="InterPro" id="IPR036770">
    <property type="entry name" value="Ankyrin_rpt-contain_sf"/>
</dbReference>
<keyword evidence="6 9" id="KW-0472">Membrane</keyword>
<evidence type="ECO:0000256" key="2">
    <source>
        <dbReference type="ARBA" id="ARBA00022692"/>
    </source>
</evidence>
<dbReference type="PANTHER" id="PTHR24186:SF37">
    <property type="entry name" value="PGG DOMAIN-CONTAINING PROTEIN"/>
    <property type="match status" value="1"/>
</dbReference>
<comment type="subcellular location">
    <subcellularLocation>
        <location evidence="1">Membrane</location>
        <topology evidence="1">Multi-pass membrane protein</topology>
    </subcellularLocation>
</comment>
<evidence type="ECO:0000259" key="10">
    <source>
        <dbReference type="Pfam" id="PF13962"/>
    </source>
</evidence>
<evidence type="ECO:0000256" key="4">
    <source>
        <dbReference type="ARBA" id="ARBA00022989"/>
    </source>
</evidence>
<keyword evidence="12" id="KW-1185">Reference proteome</keyword>
<dbReference type="SUPFAM" id="SSF48403">
    <property type="entry name" value="Ankyrin repeat"/>
    <property type="match status" value="1"/>
</dbReference>
<dbReference type="Pfam" id="PF13962">
    <property type="entry name" value="PGG"/>
    <property type="match status" value="1"/>
</dbReference>
<dbReference type="PANTHER" id="PTHR24186">
    <property type="entry name" value="PROTEIN PHOSPHATASE 1 REGULATORY SUBUNIT"/>
    <property type="match status" value="1"/>
</dbReference>
<dbReference type="OrthoDB" id="1585477at2759"/>
<dbReference type="Gramene" id="QL05p008761:mrna">
    <property type="protein sequence ID" value="QL05p008761:mrna"/>
    <property type="gene ID" value="QL05p008761"/>
</dbReference>
<dbReference type="PROSITE" id="PS50088">
    <property type="entry name" value="ANK_REPEAT"/>
    <property type="match status" value="3"/>
</dbReference>
<dbReference type="KEGG" id="qlo:115989894"/>
<evidence type="ECO:0000256" key="3">
    <source>
        <dbReference type="ARBA" id="ARBA00022737"/>
    </source>
</evidence>
<evidence type="ECO:0000313" key="12">
    <source>
        <dbReference type="Proteomes" id="UP000594261"/>
    </source>
</evidence>
<sequence>MEIRMEEDNITELHDASEKGCTVTLHRLIQKDPHILNKISLTPFNETPLHISALLGHVDFTRALLALKPQLAMDLDFHKRCPLHLASANGHVEIVHALLRANEDACLVCDQDGRTPLHYAAMRGKVEVVKALIFAKRDLPRVVFDGGETILHLCVKYNQLETLKLLVEPMKDDGEFLNSKDHDGGNTILHIAVMLKQIEIVKFLLSISKVKEDANALNWMGFTALDVLEHSPKDFKRFALQNILMDAGVERANNQNNLPPPSATMIGHHESGKPTQLSKQRSKQKGNWIEEMRGALMVVATVITTITYQPALSPPGGVWQSDIKDSNQANACSGKNKFEAGTLVLAYGGYEDGFLYFLICNSIAFTASLSVIFLLISGVPLKNKFFMVILTLAMCTTLTFLGFSYVLAFFLLIPSNLREKLGVTCSYQLVFWLVWFFLCF</sequence>
<protein>
    <recommendedName>
        <fullName evidence="10">PGG domain-containing protein</fullName>
    </recommendedName>
</protein>
<dbReference type="InterPro" id="IPR026961">
    <property type="entry name" value="PGG_dom"/>
</dbReference>
<gene>
    <name evidence="11" type="primary">LOC115989894</name>
</gene>
<dbReference type="InterPro" id="IPR002110">
    <property type="entry name" value="Ankyrin_rpt"/>
</dbReference>
<dbReference type="EMBL" id="LRBV02000005">
    <property type="status" value="NOT_ANNOTATED_CDS"/>
    <property type="molecule type" value="Genomic_DNA"/>
</dbReference>
<feature type="domain" description="PGG" evidence="10">
    <location>
        <begin position="287"/>
        <end position="410"/>
    </location>
</feature>
<keyword evidence="2 9" id="KW-0812">Transmembrane</keyword>
<evidence type="ECO:0000256" key="1">
    <source>
        <dbReference type="ARBA" id="ARBA00004141"/>
    </source>
</evidence>
<reference evidence="11" key="2">
    <citation type="submission" date="2021-01" db="UniProtKB">
        <authorList>
            <consortium name="EnsemblPlants"/>
        </authorList>
    </citation>
    <scope>IDENTIFICATION</scope>
</reference>
<keyword evidence="3" id="KW-0677">Repeat</keyword>
<evidence type="ECO:0000256" key="5">
    <source>
        <dbReference type="ARBA" id="ARBA00023043"/>
    </source>
</evidence>
<feature type="transmembrane region" description="Helical" evidence="9">
    <location>
        <begin position="421"/>
        <end position="439"/>
    </location>
</feature>
<feature type="repeat" description="ANK" evidence="7">
    <location>
        <begin position="184"/>
        <end position="206"/>
    </location>
</feature>
<dbReference type="OMA" id="IENKMGY"/>
<dbReference type="Pfam" id="PF12796">
    <property type="entry name" value="Ank_2"/>
    <property type="match status" value="2"/>
</dbReference>
<feature type="region of interest" description="Disordered" evidence="8">
    <location>
        <begin position="257"/>
        <end position="284"/>
    </location>
</feature>
<dbReference type="RefSeq" id="XP_030969628.1">
    <property type="nucleotide sequence ID" value="XM_031113768.1"/>
</dbReference>
<dbReference type="Pfam" id="PF00023">
    <property type="entry name" value="Ank"/>
    <property type="match status" value="1"/>
</dbReference>
<evidence type="ECO:0000256" key="9">
    <source>
        <dbReference type="SAM" id="Phobius"/>
    </source>
</evidence>
<name>A0A7N2LN22_QUELO</name>
<keyword evidence="4 9" id="KW-1133">Transmembrane helix</keyword>
<reference evidence="11 12" key="1">
    <citation type="journal article" date="2016" name="G3 (Bethesda)">
        <title>First Draft Assembly and Annotation of the Genome of a California Endemic Oak Quercus lobata Nee (Fagaceae).</title>
        <authorList>
            <person name="Sork V.L."/>
            <person name="Fitz-Gibbon S.T."/>
            <person name="Puiu D."/>
            <person name="Crepeau M."/>
            <person name="Gugger P.F."/>
            <person name="Sherman R."/>
            <person name="Stevens K."/>
            <person name="Langley C.H."/>
            <person name="Pellegrini M."/>
            <person name="Salzberg S.L."/>
        </authorList>
    </citation>
    <scope>NUCLEOTIDE SEQUENCE [LARGE SCALE GENOMIC DNA]</scope>
    <source>
        <strain evidence="11 12">cv. SW786</strain>
    </source>
</reference>
<dbReference type="SMART" id="SM00248">
    <property type="entry name" value="ANK"/>
    <property type="match status" value="6"/>
</dbReference>
<feature type="repeat" description="ANK" evidence="7">
    <location>
        <begin position="78"/>
        <end position="104"/>
    </location>
</feature>
<dbReference type="AlphaFoldDB" id="A0A7N2LN22"/>
<evidence type="ECO:0000256" key="8">
    <source>
        <dbReference type="SAM" id="MobiDB-lite"/>
    </source>
</evidence>
<dbReference type="Proteomes" id="UP000594261">
    <property type="component" value="Chromosome 5"/>
</dbReference>
<feature type="transmembrane region" description="Helical" evidence="9">
    <location>
        <begin position="388"/>
        <end position="415"/>
    </location>
</feature>
<evidence type="ECO:0000313" key="11">
    <source>
        <dbReference type="EnsemblPlants" id="QL05p008761:mrna"/>
    </source>
</evidence>
<feature type="repeat" description="ANK" evidence="7">
    <location>
        <begin position="112"/>
        <end position="133"/>
    </location>
</feature>
<accession>A0A7N2LN22</accession>
<evidence type="ECO:0000256" key="6">
    <source>
        <dbReference type="ARBA" id="ARBA00023136"/>
    </source>
</evidence>
<dbReference type="EnsemblPlants" id="QL05p008761:mrna">
    <property type="protein sequence ID" value="QL05p008761:mrna"/>
    <property type="gene ID" value="QL05p008761"/>
</dbReference>
<dbReference type="Gene3D" id="1.25.40.20">
    <property type="entry name" value="Ankyrin repeat-containing domain"/>
    <property type="match status" value="1"/>
</dbReference>
<feature type="transmembrane region" description="Helical" evidence="9">
    <location>
        <begin position="354"/>
        <end position="376"/>
    </location>
</feature>